<keyword evidence="3" id="KW-1185">Reference proteome</keyword>
<evidence type="ECO:0000313" key="2">
    <source>
        <dbReference type="EMBL" id="PWY97372.1"/>
    </source>
</evidence>
<protein>
    <recommendedName>
        <fullName evidence="1">VOC domain-containing protein</fullName>
    </recommendedName>
</protein>
<dbReference type="PANTHER" id="PTHR10374:SF19">
    <property type="entry name" value="LYASE (GLO1), PUTATIVE (AFU_ORTHOLOGUE AFUA_2G13550)-RELATED"/>
    <property type="match status" value="1"/>
</dbReference>
<dbReference type="AlphaFoldDB" id="A0A317XHT4"/>
<feature type="domain" description="VOC" evidence="1">
    <location>
        <begin position="36"/>
        <end position="195"/>
    </location>
</feature>
<proteinExistence type="predicted"/>
<dbReference type="PANTHER" id="PTHR10374">
    <property type="entry name" value="LACTOYLGLUTATHIONE LYASE GLYOXALASE I"/>
    <property type="match status" value="1"/>
</dbReference>
<dbReference type="InterPro" id="IPR029068">
    <property type="entry name" value="Glyas_Bleomycin-R_OHBP_Dase"/>
</dbReference>
<accession>A0A317XHT4</accession>
<organism evidence="2 3">
    <name type="scientific">Testicularia cyperi</name>
    <dbReference type="NCBI Taxonomy" id="1882483"/>
    <lineage>
        <taxon>Eukaryota</taxon>
        <taxon>Fungi</taxon>
        <taxon>Dikarya</taxon>
        <taxon>Basidiomycota</taxon>
        <taxon>Ustilaginomycotina</taxon>
        <taxon>Ustilaginomycetes</taxon>
        <taxon>Ustilaginales</taxon>
        <taxon>Anthracoideaceae</taxon>
        <taxon>Testicularia</taxon>
    </lineage>
</organism>
<reference evidence="2 3" key="1">
    <citation type="journal article" date="2018" name="Mol. Biol. Evol.">
        <title>Broad Genomic Sampling Reveals a Smut Pathogenic Ancestry of the Fungal Clade Ustilaginomycotina.</title>
        <authorList>
            <person name="Kijpornyongpan T."/>
            <person name="Mondo S.J."/>
            <person name="Barry K."/>
            <person name="Sandor L."/>
            <person name="Lee J."/>
            <person name="Lipzen A."/>
            <person name="Pangilinan J."/>
            <person name="LaButti K."/>
            <person name="Hainaut M."/>
            <person name="Henrissat B."/>
            <person name="Grigoriev I.V."/>
            <person name="Spatafora J.W."/>
            <person name="Aime M.C."/>
        </authorList>
    </citation>
    <scope>NUCLEOTIDE SEQUENCE [LARGE SCALE GENOMIC DNA]</scope>
    <source>
        <strain evidence="2 3">MCA 3645</strain>
    </source>
</reference>
<dbReference type="PROSITE" id="PS51819">
    <property type="entry name" value="VOC"/>
    <property type="match status" value="1"/>
</dbReference>
<gene>
    <name evidence="2" type="ORF">BCV70DRAFT_202883</name>
</gene>
<dbReference type="InterPro" id="IPR004360">
    <property type="entry name" value="Glyas_Fos-R_dOase_dom"/>
</dbReference>
<dbReference type="STRING" id="1882483.A0A317XHT4"/>
<dbReference type="Gene3D" id="3.10.180.10">
    <property type="entry name" value="2,3-Dihydroxybiphenyl 1,2-Dioxygenase, domain 1"/>
    <property type="match status" value="1"/>
</dbReference>
<dbReference type="InterPro" id="IPR037523">
    <property type="entry name" value="VOC_core"/>
</dbReference>
<name>A0A317XHT4_9BASI</name>
<dbReference type="OrthoDB" id="16820at2759"/>
<dbReference type="Proteomes" id="UP000246740">
    <property type="component" value="Unassembled WGS sequence"/>
</dbReference>
<dbReference type="Pfam" id="PF00903">
    <property type="entry name" value="Glyoxalase"/>
    <property type="match status" value="1"/>
</dbReference>
<dbReference type="SUPFAM" id="SSF54593">
    <property type="entry name" value="Glyoxalase/Bleomycin resistance protein/Dihydroxybiphenyl dioxygenase"/>
    <property type="match status" value="1"/>
</dbReference>
<sequence length="226" mass="25066">MTDQAAEHYRNLSPGERHVFRHDTDEKADANLSSVLLNHVCFRITSPEASLGFFDRVLGYKALFAWNIGPQTVFFLHRFQVGETPEDVFANMQSRQGLIELIWNRDGPLNTVYEKAAPQTRFFHIGITVDDVQDILDKAMAFGSPIHKSLGVPVSMTELGCAEGTAHFVQGCEKIFSKVAFISDPDGNWIELVPKKLVSTGCRSTGEGGSGCMGCTRQLLQRPEMS</sequence>
<evidence type="ECO:0000313" key="3">
    <source>
        <dbReference type="Proteomes" id="UP000246740"/>
    </source>
</evidence>
<dbReference type="InParanoid" id="A0A317XHT4"/>
<dbReference type="EMBL" id="KZ819209">
    <property type="protein sequence ID" value="PWY97372.1"/>
    <property type="molecule type" value="Genomic_DNA"/>
</dbReference>
<evidence type="ECO:0000259" key="1">
    <source>
        <dbReference type="PROSITE" id="PS51819"/>
    </source>
</evidence>